<dbReference type="InterPro" id="IPR052518">
    <property type="entry name" value="CHR_Transporter"/>
</dbReference>
<dbReference type="eggNOG" id="COG2059">
    <property type="taxonomic scope" value="Bacteria"/>
</dbReference>
<keyword evidence="9" id="KW-1185">Reference proteome</keyword>
<feature type="transmembrane region" description="Helical" evidence="7">
    <location>
        <begin position="79"/>
        <end position="101"/>
    </location>
</feature>
<evidence type="ECO:0000313" key="9">
    <source>
        <dbReference type="Proteomes" id="UP000003639"/>
    </source>
</evidence>
<gene>
    <name evidence="8" type="ORF">BACCAP_01240</name>
</gene>
<feature type="transmembrane region" description="Helical" evidence="7">
    <location>
        <begin position="6"/>
        <end position="28"/>
    </location>
</feature>
<evidence type="ECO:0000256" key="1">
    <source>
        <dbReference type="ARBA" id="ARBA00004651"/>
    </source>
</evidence>
<dbReference type="AlphaFoldDB" id="A6NSR1"/>
<dbReference type="RefSeq" id="WP_006571788.1">
    <property type="nucleotide sequence ID" value="NZ_AAXG02000009.1"/>
</dbReference>
<sequence>MKGHRYTDLFLTFCKIGLFTFGGGYAMISMMEHYCVDQKKWISQDEMMDVTVIAESTPGPIAINCATFVGYRQAGFPGAVAATFAIVFPSFVILYLLSLFLDGFLMYPVVANAFRGIKIAVGLLILEAAIRIIQKMPAKRLPKGILICSALMMLCISFFSLNISSITLMLAAAALSLTLYFVHNTMKTKKESR</sequence>
<evidence type="ECO:0000256" key="3">
    <source>
        <dbReference type="ARBA" id="ARBA00022475"/>
    </source>
</evidence>
<dbReference type="GO" id="GO:0015109">
    <property type="term" value="F:chromate transmembrane transporter activity"/>
    <property type="evidence" value="ECO:0007669"/>
    <property type="project" value="InterPro"/>
</dbReference>
<protein>
    <submittedName>
        <fullName evidence="8">Chromate transport protein</fullName>
    </submittedName>
</protein>
<accession>A6NSR1</accession>
<dbReference type="STRING" id="411467.BACCAP_01240"/>
<dbReference type="OrthoDB" id="9788907at2"/>
<proteinExistence type="inferred from homology"/>
<dbReference type="PANTHER" id="PTHR43663:SF1">
    <property type="entry name" value="CHROMATE TRANSPORTER"/>
    <property type="match status" value="1"/>
</dbReference>
<dbReference type="GO" id="GO:0005886">
    <property type="term" value="C:plasma membrane"/>
    <property type="evidence" value="ECO:0007669"/>
    <property type="project" value="UniProtKB-SubCell"/>
</dbReference>
<reference evidence="8 9" key="1">
    <citation type="submission" date="2007-04" db="EMBL/GenBank/DDBJ databases">
        <authorList>
            <person name="Fulton L."/>
            <person name="Clifton S."/>
            <person name="Fulton B."/>
            <person name="Xu J."/>
            <person name="Minx P."/>
            <person name="Pepin K.H."/>
            <person name="Johnson M."/>
            <person name="Thiruvilangam P."/>
            <person name="Bhonagiri V."/>
            <person name="Nash W.E."/>
            <person name="Mardis E.R."/>
            <person name="Wilson R.K."/>
        </authorList>
    </citation>
    <scope>NUCLEOTIDE SEQUENCE [LARGE SCALE GENOMIC DNA]</scope>
    <source>
        <strain evidence="8 9">ATCC 29799</strain>
    </source>
</reference>
<comment type="similarity">
    <text evidence="2">Belongs to the chromate ion transporter (CHR) (TC 2.A.51) family.</text>
</comment>
<dbReference type="Pfam" id="PF02417">
    <property type="entry name" value="Chromate_transp"/>
    <property type="match status" value="1"/>
</dbReference>
<organism evidence="8 9">
    <name type="scientific">Pseudoflavonifractor capillosus ATCC 29799</name>
    <dbReference type="NCBI Taxonomy" id="411467"/>
    <lineage>
        <taxon>Bacteria</taxon>
        <taxon>Bacillati</taxon>
        <taxon>Bacillota</taxon>
        <taxon>Clostridia</taxon>
        <taxon>Eubacteriales</taxon>
        <taxon>Oscillospiraceae</taxon>
        <taxon>Pseudoflavonifractor</taxon>
    </lineage>
</organism>
<dbReference type="PANTHER" id="PTHR43663">
    <property type="entry name" value="CHROMATE TRANSPORT PROTEIN-RELATED"/>
    <property type="match status" value="1"/>
</dbReference>
<keyword evidence="5 7" id="KW-1133">Transmembrane helix</keyword>
<evidence type="ECO:0000256" key="6">
    <source>
        <dbReference type="ARBA" id="ARBA00023136"/>
    </source>
</evidence>
<feature type="transmembrane region" description="Helical" evidence="7">
    <location>
        <begin position="113"/>
        <end position="132"/>
    </location>
</feature>
<keyword evidence="6 7" id="KW-0472">Membrane</keyword>
<evidence type="ECO:0000256" key="7">
    <source>
        <dbReference type="SAM" id="Phobius"/>
    </source>
</evidence>
<keyword evidence="3" id="KW-1003">Cell membrane</keyword>
<comment type="caution">
    <text evidence="8">The sequence shown here is derived from an EMBL/GenBank/DDBJ whole genome shotgun (WGS) entry which is preliminary data.</text>
</comment>
<name>A6NSR1_9FIRM</name>
<dbReference type="Proteomes" id="UP000003639">
    <property type="component" value="Unassembled WGS sequence"/>
</dbReference>
<comment type="subcellular location">
    <subcellularLocation>
        <location evidence="1">Cell membrane</location>
        <topology evidence="1">Multi-pass membrane protein</topology>
    </subcellularLocation>
</comment>
<evidence type="ECO:0000256" key="4">
    <source>
        <dbReference type="ARBA" id="ARBA00022692"/>
    </source>
</evidence>
<dbReference type="InterPro" id="IPR003370">
    <property type="entry name" value="Chromate_transpt"/>
</dbReference>
<evidence type="ECO:0000313" key="8">
    <source>
        <dbReference type="EMBL" id="EDN00888.1"/>
    </source>
</evidence>
<reference evidence="8 9" key="2">
    <citation type="submission" date="2007-06" db="EMBL/GenBank/DDBJ databases">
        <title>Draft genome sequence of Pseudoflavonifractor capillosus ATCC 29799.</title>
        <authorList>
            <person name="Sudarsanam P."/>
            <person name="Ley R."/>
            <person name="Guruge J."/>
            <person name="Turnbaugh P.J."/>
            <person name="Mahowald M."/>
            <person name="Liep D."/>
            <person name="Gordon J."/>
        </authorList>
    </citation>
    <scope>NUCLEOTIDE SEQUENCE [LARGE SCALE GENOMIC DNA]</scope>
    <source>
        <strain evidence="8 9">ATCC 29799</strain>
    </source>
</reference>
<dbReference type="EMBL" id="AAXG02000009">
    <property type="protein sequence ID" value="EDN00888.1"/>
    <property type="molecule type" value="Genomic_DNA"/>
</dbReference>
<keyword evidence="4 7" id="KW-0812">Transmembrane</keyword>
<feature type="transmembrane region" description="Helical" evidence="7">
    <location>
        <begin position="166"/>
        <end position="183"/>
    </location>
</feature>
<evidence type="ECO:0000256" key="5">
    <source>
        <dbReference type="ARBA" id="ARBA00022989"/>
    </source>
</evidence>
<evidence type="ECO:0000256" key="2">
    <source>
        <dbReference type="ARBA" id="ARBA00005262"/>
    </source>
</evidence>